<dbReference type="AlphaFoldDB" id="A0A9X2CN69"/>
<dbReference type="InterPro" id="IPR011990">
    <property type="entry name" value="TPR-like_helical_dom_sf"/>
</dbReference>
<dbReference type="PANTHER" id="PTHR34220:SF7">
    <property type="entry name" value="SENSOR HISTIDINE KINASE YPDA"/>
    <property type="match status" value="1"/>
</dbReference>
<dbReference type="InterPro" id="IPR050640">
    <property type="entry name" value="Bact_2-comp_sensor_kinase"/>
</dbReference>
<keyword evidence="6" id="KW-0808">Transferase</keyword>
<evidence type="ECO:0000313" key="6">
    <source>
        <dbReference type="EMBL" id="MCL6220260.1"/>
    </source>
</evidence>
<dbReference type="PANTHER" id="PTHR34220">
    <property type="entry name" value="SENSOR HISTIDINE KINASE YPDA"/>
    <property type="match status" value="1"/>
</dbReference>
<feature type="chain" id="PRO_5040816240" evidence="4">
    <location>
        <begin position="23"/>
        <end position="571"/>
    </location>
</feature>
<evidence type="ECO:0000259" key="5">
    <source>
        <dbReference type="Pfam" id="PF06580"/>
    </source>
</evidence>
<dbReference type="GO" id="GO:0000155">
    <property type="term" value="F:phosphorelay sensor kinase activity"/>
    <property type="evidence" value="ECO:0007669"/>
    <property type="project" value="InterPro"/>
</dbReference>
<keyword evidence="3" id="KW-0812">Transmembrane</keyword>
<protein>
    <submittedName>
        <fullName evidence="6">Histidine kinase</fullName>
    </submittedName>
</protein>
<reference evidence="6" key="1">
    <citation type="submission" date="2022-01" db="EMBL/GenBank/DDBJ databases">
        <title>Genome sequencing of Zunongwangia sp. M21534 genome.</title>
        <authorList>
            <person name="Chen Y."/>
            <person name="Dong C."/>
            <person name="Shao Z."/>
        </authorList>
    </citation>
    <scope>NUCLEOTIDE SEQUENCE</scope>
    <source>
        <strain evidence="6">MCCC M21534</strain>
    </source>
</reference>
<gene>
    <name evidence="6" type="ORF">L1967_18370</name>
</gene>
<feature type="repeat" description="TPR" evidence="1">
    <location>
        <begin position="102"/>
        <end position="135"/>
    </location>
</feature>
<keyword evidence="4" id="KW-0732">Signal</keyword>
<keyword evidence="6" id="KW-0418">Kinase</keyword>
<dbReference type="Gene3D" id="3.30.565.10">
    <property type="entry name" value="Histidine kinase-like ATPase, C-terminal domain"/>
    <property type="match status" value="1"/>
</dbReference>
<dbReference type="RefSeq" id="WP_249602962.1">
    <property type="nucleotide sequence ID" value="NZ_JAKHSK010000036.1"/>
</dbReference>
<dbReference type="PROSITE" id="PS50005">
    <property type="entry name" value="TPR"/>
    <property type="match status" value="1"/>
</dbReference>
<comment type="caution">
    <text evidence="6">The sequence shown here is derived from an EMBL/GenBank/DDBJ whole genome shotgun (WGS) entry which is preliminary data.</text>
</comment>
<evidence type="ECO:0000256" key="1">
    <source>
        <dbReference type="PROSITE-ProRule" id="PRU00339"/>
    </source>
</evidence>
<keyword evidence="2" id="KW-0175">Coiled coil</keyword>
<dbReference type="SUPFAM" id="SSF55874">
    <property type="entry name" value="ATPase domain of HSP90 chaperone/DNA topoisomerase II/histidine kinase"/>
    <property type="match status" value="1"/>
</dbReference>
<feature type="signal peptide" evidence="4">
    <location>
        <begin position="1"/>
        <end position="22"/>
    </location>
</feature>
<feature type="transmembrane region" description="Helical" evidence="3">
    <location>
        <begin position="325"/>
        <end position="345"/>
    </location>
</feature>
<feature type="coiled-coil region" evidence="2">
    <location>
        <begin position="288"/>
        <end position="322"/>
    </location>
</feature>
<dbReference type="GO" id="GO:0016020">
    <property type="term" value="C:membrane"/>
    <property type="evidence" value="ECO:0007669"/>
    <property type="project" value="InterPro"/>
</dbReference>
<evidence type="ECO:0000256" key="3">
    <source>
        <dbReference type="SAM" id="Phobius"/>
    </source>
</evidence>
<proteinExistence type="predicted"/>
<dbReference type="EMBL" id="JAKHSK010000036">
    <property type="protein sequence ID" value="MCL6220260.1"/>
    <property type="molecule type" value="Genomic_DNA"/>
</dbReference>
<dbReference type="SMART" id="SM00028">
    <property type="entry name" value="TPR"/>
    <property type="match status" value="4"/>
</dbReference>
<dbReference type="InterPro" id="IPR010559">
    <property type="entry name" value="Sig_transdc_His_kin_internal"/>
</dbReference>
<name>A0A9X2CN69_9FLAO</name>
<dbReference type="InterPro" id="IPR019734">
    <property type="entry name" value="TPR_rpt"/>
</dbReference>
<evidence type="ECO:0000313" key="7">
    <source>
        <dbReference type="Proteomes" id="UP001139521"/>
    </source>
</evidence>
<accession>A0A9X2CN69</accession>
<organism evidence="6 7">
    <name type="scientific">Zunongwangia pacifica</name>
    <dbReference type="NCBI Taxonomy" id="2911062"/>
    <lineage>
        <taxon>Bacteria</taxon>
        <taxon>Pseudomonadati</taxon>
        <taxon>Bacteroidota</taxon>
        <taxon>Flavobacteriia</taxon>
        <taxon>Flavobacteriales</taxon>
        <taxon>Flavobacteriaceae</taxon>
        <taxon>Zunongwangia</taxon>
    </lineage>
</organism>
<dbReference type="InterPro" id="IPR036890">
    <property type="entry name" value="HATPase_C_sf"/>
</dbReference>
<dbReference type="Pfam" id="PF13432">
    <property type="entry name" value="TPR_16"/>
    <property type="match status" value="2"/>
</dbReference>
<keyword evidence="3" id="KW-1133">Transmembrane helix</keyword>
<evidence type="ECO:0000256" key="2">
    <source>
        <dbReference type="SAM" id="Coils"/>
    </source>
</evidence>
<sequence length="571" mass="65566">MPISLRTILVLLSLFFSLNFFCQTQNSVEFGTIDSLISTKKYRQAKRKITRFIGQQIPDSLNAKAHLYLGKIELLTGNLDVALSEYFKAKEHLDYLDIQDKINLFSGVGVIYSKSKNFEDAILNFREALQYAKKDIDRLKILVNLGGVSMEAGKGQVDQIYEEALEIAAGLKEPRVEAIIYTNLSNYYINQKSWKSAIESAQRSLRIRDSLKMPVSVITLNNLGYGLVNNGDINEGIKNYNKALEYANLQEKVRLLYNLRSANMAAGEYQKALEYYDRYDSVKNIVASKNYEQKIADIRAAYETAEKEKKIALLEAENKIRKRELVWIVMVSSFLLILLGIGVYFRMKHLKVRQKLEQSRLRSKFLRLQLNPHFLFNALQQVQFYIYRNERETSMQYLDHFGKLIRSVLEYSDSDFIKLSDEIAMLENYLSLQENAIAADFSFKIDCDPSISPEEISIPVMLLQPFVENAVIHGAKSRPENARVEVIFKRTKAKDKIAVEIIDNGTGIQNERGTLQHNKLHKSMGQDILSERMKELKTINQIPIDLNIDNASDHKKFPGTRVSLVIPYVHL</sequence>
<keyword evidence="7" id="KW-1185">Reference proteome</keyword>
<dbReference type="Proteomes" id="UP001139521">
    <property type="component" value="Unassembled WGS sequence"/>
</dbReference>
<evidence type="ECO:0000256" key="4">
    <source>
        <dbReference type="SAM" id="SignalP"/>
    </source>
</evidence>
<feature type="domain" description="Signal transduction histidine kinase internal region" evidence="5">
    <location>
        <begin position="363"/>
        <end position="434"/>
    </location>
</feature>
<keyword evidence="3" id="KW-0472">Membrane</keyword>
<keyword evidence="1" id="KW-0802">TPR repeat</keyword>
<dbReference type="SUPFAM" id="SSF48452">
    <property type="entry name" value="TPR-like"/>
    <property type="match status" value="1"/>
</dbReference>
<dbReference type="Pfam" id="PF06580">
    <property type="entry name" value="His_kinase"/>
    <property type="match status" value="1"/>
</dbReference>
<dbReference type="Gene3D" id="1.25.40.10">
    <property type="entry name" value="Tetratricopeptide repeat domain"/>
    <property type="match status" value="2"/>
</dbReference>